<dbReference type="EMBL" id="PDCR01000019">
    <property type="protein sequence ID" value="PEG53532.1"/>
    <property type="molecule type" value="Genomic_DNA"/>
</dbReference>
<dbReference type="AlphaFoldDB" id="A0A1Q4HKU5"/>
<dbReference type="InterPro" id="IPR037069">
    <property type="entry name" value="AcylCoA_DH/ox_N_sf"/>
</dbReference>
<reference evidence="8 10" key="2">
    <citation type="submission" date="2017-10" db="EMBL/GenBank/DDBJ databases">
        <title>The new phylogeny of genus Mycobacterium.</title>
        <authorList>
            <person name="Tortoli E."/>
            <person name="Trovato A."/>
            <person name="Cirillo D.M."/>
        </authorList>
    </citation>
    <scope>NUCLEOTIDE SEQUENCE [LARGE SCALE GENOMIC DNA]</scope>
    <source>
        <strain evidence="8 10">IP141170001</strain>
    </source>
</reference>
<reference evidence="7 9" key="1">
    <citation type="submission" date="2016-09" db="EMBL/GenBank/DDBJ databases">
        <title>genome sequences of unsequenced Mycobacteria.</title>
        <authorList>
            <person name="Greninger A.L."/>
            <person name="Jerome K.R."/>
            <person name="Mcnair B."/>
            <person name="Wallis C."/>
            <person name="Fang F."/>
        </authorList>
    </citation>
    <scope>NUCLEOTIDE SEQUENCE [LARGE SCALE GENOMIC DNA]</scope>
    <source>
        <strain evidence="7 9">BM1</strain>
    </source>
</reference>
<evidence type="ECO:0000256" key="2">
    <source>
        <dbReference type="ARBA" id="ARBA00009347"/>
    </source>
</evidence>
<dbReference type="SUPFAM" id="SSF47203">
    <property type="entry name" value="Acyl-CoA dehydrogenase C-terminal domain-like"/>
    <property type="match status" value="1"/>
</dbReference>
<comment type="similarity">
    <text evidence="2">Belongs to the acyl-CoA dehydrogenase family.</text>
</comment>
<dbReference type="GO" id="GO:0003995">
    <property type="term" value="F:acyl-CoA dehydrogenase activity"/>
    <property type="evidence" value="ECO:0007669"/>
    <property type="project" value="TreeGrafter"/>
</dbReference>
<protein>
    <submittedName>
        <fullName evidence="8">Acyl-CoA dehydrogenase</fullName>
    </submittedName>
</protein>
<dbReference type="GO" id="GO:0050660">
    <property type="term" value="F:flavin adenine dinucleotide binding"/>
    <property type="evidence" value="ECO:0007669"/>
    <property type="project" value="InterPro"/>
</dbReference>
<gene>
    <name evidence="7" type="ORF">BV510_07345</name>
    <name evidence="8" type="ORF">CRI78_15570</name>
</gene>
<name>A0A1Q4HKU5_9MYCO</name>
<proteinExistence type="inferred from homology"/>
<dbReference type="PANTHER" id="PTHR43884:SF20">
    <property type="entry name" value="ACYL-COA DEHYDROGENASE FADE28"/>
    <property type="match status" value="1"/>
</dbReference>
<evidence type="ECO:0000313" key="8">
    <source>
        <dbReference type="EMBL" id="PEG53532.1"/>
    </source>
</evidence>
<dbReference type="InterPro" id="IPR009075">
    <property type="entry name" value="AcylCo_DH/oxidase_C"/>
</dbReference>
<dbReference type="OrthoDB" id="8677713at2"/>
<dbReference type="EMBL" id="MIJD01000052">
    <property type="protein sequence ID" value="OPE54994.1"/>
    <property type="molecule type" value="Genomic_DNA"/>
</dbReference>
<evidence type="ECO:0000313" key="10">
    <source>
        <dbReference type="Proteomes" id="UP000220340"/>
    </source>
</evidence>
<evidence type="ECO:0000259" key="6">
    <source>
        <dbReference type="Pfam" id="PF00441"/>
    </source>
</evidence>
<dbReference type="Proteomes" id="UP000191039">
    <property type="component" value="Unassembled WGS sequence"/>
</dbReference>
<evidence type="ECO:0000256" key="1">
    <source>
        <dbReference type="ARBA" id="ARBA00001974"/>
    </source>
</evidence>
<keyword evidence="3" id="KW-0285">Flavoprotein</keyword>
<keyword evidence="4" id="KW-0274">FAD</keyword>
<evidence type="ECO:0000313" key="9">
    <source>
        <dbReference type="Proteomes" id="UP000191039"/>
    </source>
</evidence>
<evidence type="ECO:0000256" key="3">
    <source>
        <dbReference type="ARBA" id="ARBA00022630"/>
    </source>
</evidence>
<dbReference type="Gene3D" id="1.20.140.10">
    <property type="entry name" value="Butyryl-CoA Dehydrogenase, subunit A, domain 3"/>
    <property type="match status" value="1"/>
</dbReference>
<dbReference type="STRING" id="1801.BRW64_00605"/>
<keyword evidence="10" id="KW-1185">Reference proteome</keyword>
<organism evidence="8 10">
    <name type="scientific">Mycolicibacterium diernhoferi</name>
    <dbReference type="NCBI Taxonomy" id="1801"/>
    <lineage>
        <taxon>Bacteria</taxon>
        <taxon>Bacillati</taxon>
        <taxon>Actinomycetota</taxon>
        <taxon>Actinomycetes</taxon>
        <taxon>Mycobacteriales</taxon>
        <taxon>Mycobacteriaceae</taxon>
        <taxon>Mycolicibacterium</taxon>
    </lineage>
</organism>
<evidence type="ECO:0000313" key="7">
    <source>
        <dbReference type="EMBL" id="OPE54994.1"/>
    </source>
</evidence>
<dbReference type="Proteomes" id="UP000220340">
    <property type="component" value="Unassembled WGS sequence"/>
</dbReference>
<sequence>MLLEFDADQRLWRETVRDAVGKQCPAALVRGIAEGTGDADAGDRLWRSYLEAGWTELTDPENAVELAIVLEELGRATDPTPFLATLSQYAPLAGERFDPAKAGTAIYEGVSANWSRQGWELDGTSKFVLDGDRAEQLAVVTPAGVFLVGSEGGSGATGDRPREAVVARRRDVFDPVLHIAEVTFDRVRVEESDRLDLDPSAALALVERSRHVALMGMAITMVGACQRILDLALEHAKSRHQFGVPIGSFQAIQHKATDMYVAIERARALSYFSALTIAADDPRRRIAAAMAKASAGECQTLVFQHGLQTFGAMGFTWENDLQFALKRAKAGELLLGGAAEHRALIAEEFDATRI</sequence>
<keyword evidence="5" id="KW-0560">Oxidoreductase</keyword>
<dbReference type="SUPFAM" id="SSF56645">
    <property type="entry name" value="Acyl-CoA dehydrogenase NM domain-like"/>
    <property type="match status" value="1"/>
</dbReference>
<dbReference type="InterPro" id="IPR036250">
    <property type="entry name" value="AcylCo_DH-like_C"/>
</dbReference>
<comment type="caution">
    <text evidence="8">The sequence shown here is derived from an EMBL/GenBank/DDBJ whole genome shotgun (WGS) entry which is preliminary data.</text>
</comment>
<feature type="domain" description="Acyl-CoA dehydrogenase/oxidase C-terminal" evidence="6">
    <location>
        <begin position="215"/>
        <end position="347"/>
    </location>
</feature>
<dbReference type="RefSeq" id="WP_073853216.1">
    <property type="nucleotide sequence ID" value="NZ_BAAATC010000018.1"/>
</dbReference>
<evidence type="ECO:0000256" key="5">
    <source>
        <dbReference type="ARBA" id="ARBA00023002"/>
    </source>
</evidence>
<comment type="cofactor">
    <cofactor evidence="1">
        <name>FAD</name>
        <dbReference type="ChEBI" id="CHEBI:57692"/>
    </cofactor>
</comment>
<evidence type="ECO:0000256" key="4">
    <source>
        <dbReference type="ARBA" id="ARBA00022827"/>
    </source>
</evidence>
<dbReference type="InterPro" id="IPR009100">
    <property type="entry name" value="AcylCoA_DH/oxidase_NM_dom_sf"/>
</dbReference>
<dbReference type="Gene3D" id="1.10.540.10">
    <property type="entry name" value="Acyl-CoA dehydrogenase/oxidase, N-terminal domain"/>
    <property type="match status" value="1"/>
</dbReference>
<dbReference type="Pfam" id="PF00441">
    <property type="entry name" value="Acyl-CoA_dh_1"/>
    <property type="match status" value="1"/>
</dbReference>
<dbReference type="PANTHER" id="PTHR43884">
    <property type="entry name" value="ACYL-COA DEHYDROGENASE"/>
    <property type="match status" value="1"/>
</dbReference>
<accession>A0A1Q4HKU5</accession>